<evidence type="ECO:0000313" key="6">
    <source>
        <dbReference type="Proteomes" id="UP000247591"/>
    </source>
</evidence>
<evidence type="ECO:0000256" key="3">
    <source>
        <dbReference type="SAM" id="MobiDB-lite"/>
    </source>
</evidence>
<keyword evidence="6" id="KW-1185">Reference proteome</keyword>
<sequence>MIPADGPLYLDCDTGIDDALALAFLLGAGHPPDLVGTVSGNVGAAVAADNTRRILSLFGYSDIPVAVGLDYPPLLGHPRGASQFHGANGIGGVTLAPVRTPPPPTAGAVDELITLAQRHRGALHIIATGPLTNIAEALRREPDLPDAIASITVMGGAAHVPGNVTPYAEANILGDPEAAAATFTSRWHQLLLVPIDITNKHLLSVADKRRLLYSPSAAVRSVGEMLNWYFDSYRQEHAGLWCPTHDPLAAALAVGAVELTDAPAVTITVDTGMGPQRGRTTVRANAGSDIESSPRVALGTRQQSADVIIDAVCSLADTG</sequence>
<protein>
    <submittedName>
        <fullName evidence="5">Purine nucleosidase</fullName>
    </submittedName>
</protein>
<dbReference type="AlphaFoldDB" id="A0A318RCV9"/>
<accession>A0A318RCV9</accession>
<dbReference type="InterPro" id="IPR023186">
    <property type="entry name" value="IUNH"/>
</dbReference>
<dbReference type="GO" id="GO:0005829">
    <property type="term" value="C:cytosol"/>
    <property type="evidence" value="ECO:0007669"/>
    <property type="project" value="TreeGrafter"/>
</dbReference>
<dbReference type="RefSeq" id="WP_110473052.1">
    <property type="nucleotide sequence ID" value="NZ_QJSP01000035.1"/>
</dbReference>
<dbReference type="InterPro" id="IPR036452">
    <property type="entry name" value="Ribo_hydro-like"/>
</dbReference>
<reference evidence="5 6" key="1">
    <citation type="submission" date="2018-06" db="EMBL/GenBank/DDBJ databases">
        <title>Genomic Encyclopedia of Type Strains, Phase IV (KMG-IV): sequencing the most valuable type-strain genomes for metagenomic binning, comparative biology and taxonomic classification.</title>
        <authorList>
            <person name="Goeker M."/>
        </authorList>
    </citation>
    <scope>NUCLEOTIDE SEQUENCE [LARGE SCALE GENOMIC DNA]</scope>
    <source>
        <strain evidence="5 6">DSM 45521</strain>
    </source>
</reference>
<feature type="region of interest" description="Disordered" evidence="3">
    <location>
        <begin position="271"/>
        <end position="290"/>
    </location>
</feature>
<evidence type="ECO:0000256" key="2">
    <source>
        <dbReference type="ARBA" id="ARBA00023295"/>
    </source>
</evidence>
<dbReference type="EMBL" id="QJSP01000035">
    <property type="protein sequence ID" value="PYE11667.1"/>
    <property type="molecule type" value="Genomic_DNA"/>
</dbReference>
<dbReference type="PANTHER" id="PTHR12304:SF4">
    <property type="entry name" value="URIDINE NUCLEOSIDASE"/>
    <property type="match status" value="1"/>
</dbReference>
<gene>
    <name evidence="5" type="ORF">DFR67_1351</name>
</gene>
<dbReference type="SUPFAM" id="SSF53590">
    <property type="entry name" value="Nucleoside hydrolase"/>
    <property type="match status" value="1"/>
</dbReference>
<evidence type="ECO:0000313" key="5">
    <source>
        <dbReference type="EMBL" id="PYE11667.1"/>
    </source>
</evidence>
<organism evidence="5 6">
    <name type="scientific">Williamsia limnetica</name>
    <dbReference type="NCBI Taxonomy" id="882452"/>
    <lineage>
        <taxon>Bacteria</taxon>
        <taxon>Bacillati</taxon>
        <taxon>Actinomycetota</taxon>
        <taxon>Actinomycetes</taxon>
        <taxon>Mycobacteriales</taxon>
        <taxon>Nocardiaceae</taxon>
        <taxon>Williamsia</taxon>
    </lineage>
</organism>
<dbReference type="Proteomes" id="UP000247591">
    <property type="component" value="Unassembled WGS sequence"/>
</dbReference>
<keyword evidence="1" id="KW-0378">Hydrolase</keyword>
<keyword evidence="2" id="KW-0326">Glycosidase</keyword>
<dbReference type="GO" id="GO:0006152">
    <property type="term" value="P:purine nucleoside catabolic process"/>
    <property type="evidence" value="ECO:0007669"/>
    <property type="project" value="TreeGrafter"/>
</dbReference>
<evidence type="ECO:0000259" key="4">
    <source>
        <dbReference type="Pfam" id="PF01156"/>
    </source>
</evidence>
<dbReference type="OrthoDB" id="9797882at2"/>
<proteinExistence type="predicted"/>
<dbReference type="GO" id="GO:0008477">
    <property type="term" value="F:purine nucleosidase activity"/>
    <property type="evidence" value="ECO:0007669"/>
    <property type="project" value="TreeGrafter"/>
</dbReference>
<name>A0A318RCV9_WILLI</name>
<evidence type="ECO:0000256" key="1">
    <source>
        <dbReference type="ARBA" id="ARBA00022801"/>
    </source>
</evidence>
<dbReference type="InterPro" id="IPR001910">
    <property type="entry name" value="Inosine/uridine_hydrolase_dom"/>
</dbReference>
<dbReference type="Pfam" id="PF01156">
    <property type="entry name" value="IU_nuc_hydro"/>
    <property type="match status" value="1"/>
</dbReference>
<dbReference type="Gene3D" id="3.90.245.10">
    <property type="entry name" value="Ribonucleoside hydrolase-like"/>
    <property type="match status" value="1"/>
</dbReference>
<dbReference type="PANTHER" id="PTHR12304">
    <property type="entry name" value="INOSINE-URIDINE PREFERRING NUCLEOSIDE HYDROLASE"/>
    <property type="match status" value="1"/>
</dbReference>
<comment type="caution">
    <text evidence="5">The sequence shown here is derived from an EMBL/GenBank/DDBJ whole genome shotgun (WGS) entry which is preliminary data.</text>
</comment>
<feature type="domain" description="Inosine/uridine-preferring nucleoside hydrolase" evidence="4">
    <location>
        <begin position="9"/>
        <end position="298"/>
    </location>
</feature>